<evidence type="ECO:0000313" key="3">
    <source>
        <dbReference type="Proteomes" id="UP000699462"/>
    </source>
</evidence>
<keyword evidence="3" id="KW-1185">Reference proteome</keyword>
<protein>
    <recommendedName>
        <fullName evidence="1">VWFD domain-containing protein</fullName>
    </recommendedName>
</protein>
<comment type="caution">
    <text evidence="2">The sequence shown here is derived from an EMBL/GenBank/DDBJ whole genome shotgun (WGS) entry which is preliminary data.</text>
</comment>
<gene>
    <name evidence="2" type="ORF">P879_05537</name>
</gene>
<dbReference type="Proteomes" id="UP000699462">
    <property type="component" value="Unassembled WGS sequence"/>
</dbReference>
<evidence type="ECO:0000313" key="2">
    <source>
        <dbReference type="EMBL" id="KAF8565219.1"/>
    </source>
</evidence>
<feature type="non-terminal residue" evidence="2">
    <location>
        <position position="694"/>
    </location>
</feature>
<dbReference type="OrthoDB" id="6274398at2759"/>
<proteinExistence type="predicted"/>
<evidence type="ECO:0000259" key="1">
    <source>
        <dbReference type="PROSITE" id="PS51233"/>
    </source>
</evidence>
<dbReference type="InterPro" id="IPR001846">
    <property type="entry name" value="VWF_type-D"/>
</dbReference>
<sequence>IHFWGDLIFGSFYENNRDQLSHSSTFDQLENASRQFAHSKSTELKADLDQGLIEFTTYMPPSLRTFYGYMKNTDSYPRQIMSWIYPKHGMKSIIYMYDQYQKNFDAIKKIINLIPPYGASGWLIIGPHRHAHLVTFNEQLFMLPKFEKTSYLLLRDINTNIFRIVQYFDQSRWSTRIEFGAIRIDVNNLGEVRKVRPGDDVLVPLPHKVEHSGAFIYVERSMDRITLHGGHHNFYQRLYTIHFDIGLHLIQFILDGYWQGNCRGLLGSHGFDQLDELKNPSGTQMVNTWTAAEAWSYRLNQTPPWTADISNTYLNTSDSASLKKQCVTYFNKLVACYSVLSVKPWLEACQASNTFLELSRTTELQMENKTKTQIEINEHICRIVKGYVQACNQQDIPVRVPNECVECNRSLKADGLTRVEYAESPARSGHVIIVLQLHQCIIERKPEISELLQILDHEKARQTVFFCVVFDGTQEYQSLSWLTSKYGNLNMTGQQFLQTLETFLQNRQVLKLNDAISSSFQVLDAVMTVVRRPSPSAPVHESILLFSCGKCDATTSAMYGTVQRILQRKGMEFHYLPFTSFKTAEGISTDSFLLQPDGRVTEFDGSKVNVRSNMGTIIPPRDQCSIVAQTSRGHIWAYRDVATSLARRRLIATTLAKILTRPVSVKKLCHCRDNLFGQGQLDCVADNSVNSLTT</sequence>
<dbReference type="AlphaFoldDB" id="A0A8T0DBJ8"/>
<reference evidence="2 3" key="1">
    <citation type="submission" date="2019-07" db="EMBL/GenBank/DDBJ databases">
        <title>Annotation for the trematode Paragonimus westermani.</title>
        <authorList>
            <person name="Choi Y.-J."/>
        </authorList>
    </citation>
    <scope>NUCLEOTIDE SEQUENCE [LARGE SCALE GENOMIC DNA]</scope>
    <source>
        <strain evidence="2">180907_Pwestermani</strain>
    </source>
</reference>
<dbReference type="PANTHER" id="PTHR37860">
    <property type="entry name" value="AGAP008810-PA"/>
    <property type="match status" value="1"/>
</dbReference>
<name>A0A8T0DBJ8_9TREM</name>
<organism evidence="2 3">
    <name type="scientific">Paragonimus westermani</name>
    <dbReference type="NCBI Taxonomy" id="34504"/>
    <lineage>
        <taxon>Eukaryota</taxon>
        <taxon>Metazoa</taxon>
        <taxon>Spiralia</taxon>
        <taxon>Lophotrochozoa</taxon>
        <taxon>Platyhelminthes</taxon>
        <taxon>Trematoda</taxon>
        <taxon>Digenea</taxon>
        <taxon>Plagiorchiida</taxon>
        <taxon>Troglotremata</taxon>
        <taxon>Troglotrematidae</taxon>
        <taxon>Paragonimus</taxon>
    </lineage>
</organism>
<accession>A0A8T0DBJ8</accession>
<dbReference type="EMBL" id="JTDF01007134">
    <property type="protein sequence ID" value="KAF8565219.1"/>
    <property type="molecule type" value="Genomic_DNA"/>
</dbReference>
<dbReference type="PANTHER" id="PTHR37860:SF1">
    <property type="match status" value="1"/>
</dbReference>
<feature type="domain" description="VWFD" evidence="1">
    <location>
        <begin position="119"/>
        <end position="305"/>
    </location>
</feature>
<dbReference type="PROSITE" id="PS51233">
    <property type="entry name" value="VWFD"/>
    <property type="match status" value="1"/>
</dbReference>